<dbReference type="HOGENOM" id="CLU_011747_2_1_0"/>
<dbReference type="PROSITE" id="PS51883">
    <property type="entry name" value="OBG"/>
    <property type="match status" value="1"/>
</dbReference>
<feature type="domain" description="OCT" evidence="11">
    <location>
        <begin position="354"/>
        <end position="440"/>
    </location>
</feature>
<comment type="subunit">
    <text evidence="9">Monomer.</text>
</comment>
<dbReference type="InterPro" id="IPR014100">
    <property type="entry name" value="GTP-bd_Obg/CgtA"/>
</dbReference>
<dbReference type="Gene3D" id="3.40.50.300">
    <property type="entry name" value="P-loop containing nucleotide triphosphate hydrolases"/>
    <property type="match status" value="1"/>
</dbReference>
<dbReference type="FunFam" id="2.70.210.12:FF:000001">
    <property type="entry name" value="GTPase Obg"/>
    <property type="match status" value="1"/>
</dbReference>
<evidence type="ECO:0000259" key="11">
    <source>
        <dbReference type="PROSITE" id="PS51881"/>
    </source>
</evidence>
<dbReference type="InterPro" id="IPR005225">
    <property type="entry name" value="Small_GTP-bd"/>
</dbReference>
<dbReference type="AlphaFoldDB" id="A0A0C7P1J7"/>
<dbReference type="InterPro" id="IPR036346">
    <property type="entry name" value="GTP-bd_prot_GTP1/OBG_C_sf"/>
</dbReference>
<feature type="binding site" evidence="9">
    <location>
        <begin position="285"/>
        <end position="288"/>
    </location>
    <ligand>
        <name>GTP</name>
        <dbReference type="ChEBI" id="CHEBI:37565"/>
    </ligand>
</feature>
<feature type="binding site" evidence="9">
    <location>
        <position position="175"/>
    </location>
    <ligand>
        <name>Mg(2+)</name>
        <dbReference type="ChEBI" id="CHEBI:18420"/>
    </ligand>
</feature>
<dbReference type="NCBIfam" id="NF008955">
    <property type="entry name" value="PRK12297.1"/>
    <property type="match status" value="1"/>
</dbReference>
<keyword evidence="6 9" id="KW-0378">Hydrolase</keyword>
<dbReference type="EC" id="3.6.5.-" evidence="9"/>
<dbReference type="Proteomes" id="UP000032809">
    <property type="component" value="Chromosome I"/>
</dbReference>
<feature type="domain" description="OBG-type G" evidence="10">
    <location>
        <begin position="162"/>
        <end position="333"/>
    </location>
</feature>
<dbReference type="CDD" id="cd01898">
    <property type="entry name" value="Obg"/>
    <property type="match status" value="1"/>
</dbReference>
<evidence type="ECO:0000259" key="12">
    <source>
        <dbReference type="PROSITE" id="PS51883"/>
    </source>
</evidence>
<dbReference type="RefSeq" id="WP_045087408.1">
    <property type="nucleotide sequence ID" value="NZ_LN824141.1"/>
</dbReference>
<evidence type="ECO:0000256" key="5">
    <source>
        <dbReference type="ARBA" id="ARBA00022741"/>
    </source>
</evidence>
<dbReference type="PRINTS" id="PR00326">
    <property type="entry name" value="GTP1OBG"/>
</dbReference>
<evidence type="ECO:0000256" key="7">
    <source>
        <dbReference type="ARBA" id="ARBA00022842"/>
    </source>
</evidence>
<dbReference type="NCBIfam" id="TIGR00231">
    <property type="entry name" value="small_GTP"/>
    <property type="match status" value="1"/>
</dbReference>
<keyword evidence="5 9" id="KW-0547">Nucleotide-binding</keyword>
<comment type="cofactor">
    <cofactor evidence="1 9">
        <name>Mg(2+)</name>
        <dbReference type="ChEBI" id="CHEBI:18420"/>
    </cofactor>
</comment>
<dbReference type="InterPro" id="IPR006073">
    <property type="entry name" value="GTP-bd"/>
</dbReference>
<dbReference type="OrthoDB" id="9807318at2"/>
<proteinExistence type="inferred from homology"/>
<keyword evidence="3 9" id="KW-0963">Cytoplasm</keyword>
<dbReference type="KEGG" id="dtn:DTL3_0533"/>
<dbReference type="InterPro" id="IPR006074">
    <property type="entry name" value="GTP1-OBG_CS"/>
</dbReference>
<feature type="binding site" evidence="9">
    <location>
        <begin position="168"/>
        <end position="175"/>
    </location>
    <ligand>
        <name>GTP</name>
        <dbReference type="ChEBI" id="CHEBI:37565"/>
    </ligand>
</feature>
<dbReference type="InterPro" id="IPR031167">
    <property type="entry name" value="G_OBG"/>
</dbReference>
<feature type="binding site" evidence="9">
    <location>
        <begin position="215"/>
        <end position="218"/>
    </location>
    <ligand>
        <name>GTP</name>
        <dbReference type="ChEBI" id="CHEBI:37565"/>
    </ligand>
</feature>
<dbReference type="Pfam" id="PF01018">
    <property type="entry name" value="GTP1_OBG"/>
    <property type="match status" value="1"/>
</dbReference>
<dbReference type="GO" id="GO:0003924">
    <property type="term" value="F:GTPase activity"/>
    <property type="evidence" value="ECO:0007669"/>
    <property type="project" value="UniProtKB-UniRule"/>
</dbReference>
<organism evidence="13 14">
    <name type="scientific">Defluviitoga tunisiensis</name>
    <dbReference type="NCBI Taxonomy" id="1006576"/>
    <lineage>
        <taxon>Bacteria</taxon>
        <taxon>Thermotogati</taxon>
        <taxon>Thermotogota</taxon>
        <taxon>Thermotogae</taxon>
        <taxon>Petrotogales</taxon>
        <taxon>Petrotogaceae</taxon>
        <taxon>Defluviitoga</taxon>
    </lineage>
</organism>
<gene>
    <name evidence="9" type="primary">obg</name>
    <name evidence="13" type="synonym">cgtA</name>
    <name evidence="13" type="ORF">DTL3_0533</name>
</gene>
<dbReference type="NCBIfam" id="TIGR03595">
    <property type="entry name" value="Obg_CgtA_exten"/>
    <property type="match status" value="1"/>
</dbReference>
<dbReference type="GO" id="GO:0000287">
    <property type="term" value="F:magnesium ion binding"/>
    <property type="evidence" value="ECO:0007669"/>
    <property type="project" value="InterPro"/>
</dbReference>
<dbReference type="Pfam" id="PF01926">
    <property type="entry name" value="MMR_HSR1"/>
    <property type="match status" value="1"/>
</dbReference>
<dbReference type="InterPro" id="IPR006169">
    <property type="entry name" value="GTP1_OBG_dom"/>
</dbReference>
<dbReference type="NCBIfam" id="NF008956">
    <property type="entry name" value="PRK12299.1"/>
    <property type="match status" value="1"/>
</dbReference>
<protein>
    <recommendedName>
        <fullName evidence="9">GTPase Obg</fullName>
        <ecNumber evidence="9">3.6.5.-</ecNumber>
    </recommendedName>
    <alternativeName>
        <fullName evidence="9">GTP-binding protein Obg</fullName>
    </alternativeName>
</protein>
<feature type="binding site" evidence="9">
    <location>
        <position position="195"/>
    </location>
    <ligand>
        <name>Mg(2+)</name>
        <dbReference type="ChEBI" id="CHEBI:18420"/>
    </ligand>
</feature>
<dbReference type="InterPro" id="IPR015349">
    <property type="entry name" value="OCT_dom"/>
</dbReference>
<feature type="binding site" evidence="9">
    <location>
        <begin position="314"/>
        <end position="316"/>
    </location>
    <ligand>
        <name>GTP</name>
        <dbReference type="ChEBI" id="CHEBI:37565"/>
    </ligand>
</feature>
<dbReference type="Gene3D" id="3.30.300.350">
    <property type="entry name" value="GTP-binding protein OBG, C-terminal domain"/>
    <property type="match status" value="1"/>
</dbReference>
<dbReference type="STRING" id="1006576.DTL3_0533"/>
<dbReference type="InterPro" id="IPR027417">
    <property type="entry name" value="P-loop_NTPase"/>
</dbReference>
<dbReference type="PANTHER" id="PTHR11702">
    <property type="entry name" value="DEVELOPMENTALLY REGULATED GTP-BINDING PROTEIN-RELATED"/>
    <property type="match status" value="1"/>
</dbReference>
<evidence type="ECO:0000256" key="1">
    <source>
        <dbReference type="ARBA" id="ARBA00001946"/>
    </source>
</evidence>
<dbReference type="GO" id="GO:0005737">
    <property type="term" value="C:cytoplasm"/>
    <property type="evidence" value="ECO:0007669"/>
    <property type="project" value="UniProtKB-SubCell"/>
</dbReference>
<keyword evidence="7 9" id="KW-0460">Magnesium</keyword>
<dbReference type="InterPro" id="IPR036726">
    <property type="entry name" value="GTP1_OBG_dom_sf"/>
</dbReference>
<dbReference type="PROSITE" id="PS51710">
    <property type="entry name" value="G_OBG"/>
    <property type="match status" value="1"/>
</dbReference>
<feature type="domain" description="Obg" evidence="12">
    <location>
        <begin position="3"/>
        <end position="161"/>
    </location>
</feature>
<evidence type="ECO:0000313" key="13">
    <source>
        <dbReference type="EMBL" id="CEP77854.1"/>
    </source>
</evidence>
<accession>A0A0C7P1J7</accession>
<feature type="binding site" evidence="9">
    <location>
        <begin position="193"/>
        <end position="197"/>
    </location>
    <ligand>
        <name>GTP</name>
        <dbReference type="ChEBI" id="CHEBI:37565"/>
    </ligand>
</feature>
<keyword evidence="4 9" id="KW-0479">Metal-binding</keyword>
<evidence type="ECO:0000256" key="4">
    <source>
        <dbReference type="ARBA" id="ARBA00022723"/>
    </source>
</evidence>
<dbReference type="EMBL" id="LN824141">
    <property type="protein sequence ID" value="CEP77854.1"/>
    <property type="molecule type" value="Genomic_DNA"/>
</dbReference>
<evidence type="ECO:0000256" key="6">
    <source>
        <dbReference type="ARBA" id="ARBA00022801"/>
    </source>
</evidence>
<sequence length="440" mass="48982">MTGDFLDEAIIKVEGGKGGDGAISFRREKFVERGGPDGGDGGNGGSVIVKSTINKNTLIDFRYKKIYKAENGEHGKNKKRTGKSGNNIIIEVPVGTCIYDSKSGELISDLKYPEQYIVVAAGGKGGKGNARFATSTLQAPRVSEKGVQGESKTLKLVLKMVADVGLVGYPNVGKSTLISKISAAKVEIADYPFTTIIPNLGVVKYKDGNSFVVADIPGLIEGAHDGKGLGDKFLKHIERCYAIVHLIDISGLERKDPVDDYYIIRKELEKFSPSLSQKKEIVVANKIDLLSQEEIQKRVADFKKRTNKEIIPISAYTGENLEYLVNKMWDLIKEEKIEYLNMLSKKLKKQEKPKIKIEPIKFEPDFYFNMSVIKWEDDTYEVIGDSVDKLLSRYDIYQKDSRILILKTLEKNGLNKLLLNAGVKEGDTVYIGDFAFEYIP</sequence>
<dbReference type="NCBIfam" id="NF008954">
    <property type="entry name" value="PRK12296.1"/>
    <property type="match status" value="1"/>
</dbReference>
<dbReference type="GO" id="GO:0042254">
    <property type="term" value="P:ribosome biogenesis"/>
    <property type="evidence" value="ECO:0007669"/>
    <property type="project" value="UniProtKB-UniRule"/>
</dbReference>
<dbReference type="PANTHER" id="PTHR11702:SF31">
    <property type="entry name" value="MITOCHONDRIAL RIBOSOME-ASSOCIATED GTPASE 2"/>
    <property type="match status" value="1"/>
</dbReference>
<dbReference type="SUPFAM" id="SSF82051">
    <property type="entry name" value="Obg GTP-binding protein N-terminal domain"/>
    <property type="match status" value="1"/>
</dbReference>
<dbReference type="GO" id="GO:0005525">
    <property type="term" value="F:GTP binding"/>
    <property type="evidence" value="ECO:0007669"/>
    <property type="project" value="UniProtKB-UniRule"/>
</dbReference>
<evidence type="ECO:0000313" key="14">
    <source>
        <dbReference type="Proteomes" id="UP000032809"/>
    </source>
</evidence>
<dbReference type="PIRSF" id="PIRSF002401">
    <property type="entry name" value="GTP_bd_Obg/CgtA"/>
    <property type="match status" value="1"/>
</dbReference>
<evidence type="ECO:0000259" key="10">
    <source>
        <dbReference type="PROSITE" id="PS51710"/>
    </source>
</evidence>
<comment type="similarity">
    <text evidence="2 9">Belongs to the TRAFAC class OBG-HflX-like GTPase superfamily. OBG GTPase family.</text>
</comment>
<dbReference type="PROSITE" id="PS51881">
    <property type="entry name" value="OCT"/>
    <property type="match status" value="1"/>
</dbReference>
<reference evidence="14" key="1">
    <citation type="submission" date="2014-11" db="EMBL/GenBank/DDBJ databases">
        <authorList>
            <person name="Wibberg D."/>
        </authorList>
    </citation>
    <scope>NUCLEOTIDE SEQUENCE [LARGE SCALE GENOMIC DNA]</scope>
    <source>
        <strain evidence="14">L3</strain>
    </source>
</reference>
<keyword evidence="8 9" id="KW-0342">GTP-binding</keyword>
<dbReference type="SUPFAM" id="SSF102741">
    <property type="entry name" value="Obg GTP-binding protein C-terminal domain"/>
    <property type="match status" value="1"/>
</dbReference>
<evidence type="ECO:0000256" key="8">
    <source>
        <dbReference type="ARBA" id="ARBA00023134"/>
    </source>
</evidence>
<dbReference type="Pfam" id="PF09269">
    <property type="entry name" value="DUF1967"/>
    <property type="match status" value="1"/>
</dbReference>
<comment type="subcellular location">
    <subcellularLocation>
        <location evidence="9">Cytoplasm</location>
    </subcellularLocation>
</comment>
<evidence type="ECO:0000256" key="9">
    <source>
        <dbReference type="HAMAP-Rule" id="MF_01454"/>
    </source>
</evidence>
<name>A0A0C7P1J7_DEFTU</name>
<dbReference type="PATRIC" id="fig|1006576.9.peg.522"/>
<dbReference type="Gene3D" id="2.70.210.12">
    <property type="entry name" value="GTP1/OBG domain"/>
    <property type="match status" value="1"/>
</dbReference>
<dbReference type="PROSITE" id="PS00905">
    <property type="entry name" value="GTP1_OBG"/>
    <property type="match status" value="1"/>
</dbReference>
<comment type="function">
    <text evidence="9">An essential GTPase which binds GTP, GDP and possibly (p)ppGpp with moderate affinity, with high nucleotide exchange rates and a fairly low GTP hydrolysis rate. Plays a role in control of the cell cycle, stress response, ribosome biogenesis and in those bacteria that undergo differentiation, in morphogenesis control.</text>
</comment>
<dbReference type="HAMAP" id="MF_01454">
    <property type="entry name" value="GTPase_Obg"/>
    <property type="match status" value="1"/>
</dbReference>
<evidence type="ECO:0000256" key="3">
    <source>
        <dbReference type="ARBA" id="ARBA00022490"/>
    </source>
</evidence>
<keyword evidence="14" id="KW-1185">Reference proteome</keyword>
<dbReference type="SUPFAM" id="SSF52540">
    <property type="entry name" value="P-loop containing nucleoside triphosphate hydrolases"/>
    <property type="match status" value="1"/>
</dbReference>
<dbReference type="NCBIfam" id="TIGR02729">
    <property type="entry name" value="Obg_CgtA"/>
    <property type="match status" value="1"/>
</dbReference>
<evidence type="ECO:0000256" key="2">
    <source>
        <dbReference type="ARBA" id="ARBA00007699"/>
    </source>
</evidence>
<dbReference type="InterPro" id="IPR045086">
    <property type="entry name" value="OBG_GTPase"/>
</dbReference>